<organism evidence="1 2">
    <name type="scientific">Nonomuraea roseola</name>
    <dbReference type="NCBI Taxonomy" id="46179"/>
    <lineage>
        <taxon>Bacteria</taxon>
        <taxon>Bacillati</taxon>
        <taxon>Actinomycetota</taxon>
        <taxon>Actinomycetes</taxon>
        <taxon>Streptosporangiales</taxon>
        <taxon>Streptosporangiaceae</taxon>
        <taxon>Nonomuraea</taxon>
    </lineage>
</organism>
<dbReference type="RefSeq" id="WP_346124136.1">
    <property type="nucleotide sequence ID" value="NZ_BAAAXC010000015.1"/>
</dbReference>
<dbReference type="Proteomes" id="UP001589646">
    <property type="component" value="Unassembled WGS sequence"/>
</dbReference>
<gene>
    <name evidence="1" type="ORF">ACFFRN_31500</name>
</gene>
<name>A0ABV5Q6N1_9ACTN</name>
<keyword evidence="2" id="KW-1185">Reference proteome</keyword>
<protein>
    <submittedName>
        <fullName evidence="1">Uncharacterized protein</fullName>
    </submittedName>
</protein>
<comment type="caution">
    <text evidence="1">The sequence shown here is derived from an EMBL/GenBank/DDBJ whole genome shotgun (WGS) entry which is preliminary data.</text>
</comment>
<proteinExistence type="predicted"/>
<sequence>MKFADLMYSCAQNVSDIRAITPRFEGWNLVPGAGLPLIGLLYYNRFNSISDTWADCARILQAVLETDSKKVADAAVNYRSAEALSKAAIDKINR</sequence>
<accession>A0ABV5Q6N1</accession>
<dbReference type="EMBL" id="JBHMCE010000010">
    <property type="protein sequence ID" value="MFB9531146.1"/>
    <property type="molecule type" value="Genomic_DNA"/>
</dbReference>
<reference evidence="1 2" key="1">
    <citation type="submission" date="2024-09" db="EMBL/GenBank/DDBJ databases">
        <authorList>
            <person name="Sun Q."/>
            <person name="Mori K."/>
        </authorList>
    </citation>
    <scope>NUCLEOTIDE SEQUENCE [LARGE SCALE GENOMIC DNA]</scope>
    <source>
        <strain evidence="1 2">JCM 3323</strain>
    </source>
</reference>
<evidence type="ECO:0000313" key="2">
    <source>
        <dbReference type="Proteomes" id="UP001589646"/>
    </source>
</evidence>
<evidence type="ECO:0000313" key="1">
    <source>
        <dbReference type="EMBL" id="MFB9531146.1"/>
    </source>
</evidence>